<keyword evidence="1" id="KW-0812">Transmembrane</keyword>
<dbReference type="AlphaFoldDB" id="A0A316TZY6"/>
<accession>A0A316TZY6</accession>
<gene>
    <name evidence="2" type="ORF">DDZ15_11695</name>
</gene>
<dbReference type="EMBL" id="QGGB01000008">
    <property type="protein sequence ID" value="PWN05846.1"/>
    <property type="molecule type" value="Genomic_DNA"/>
</dbReference>
<organism evidence="2 3">
    <name type="scientific">Rhodohalobacter mucosus</name>
    <dbReference type="NCBI Taxonomy" id="2079485"/>
    <lineage>
        <taxon>Bacteria</taxon>
        <taxon>Pseudomonadati</taxon>
        <taxon>Balneolota</taxon>
        <taxon>Balneolia</taxon>
        <taxon>Balneolales</taxon>
        <taxon>Balneolaceae</taxon>
        <taxon>Rhodohalobacter</taxon>
    </lineage>
</organism>
<dbReference type="Proteomes" id="UP000245533">
    <property type="component" value="Unassembled WGS sequence"/>
</dbReference>
<comment type="caution">
    <text evidence="2">The sequence shown here is derived from an EMBL/GenBank/DDBJ whole genome shotgun (WGS) entry which is preliminary data.</text>
</comment>
<keyword evidence="1" id="KW-0472">Membrane</keyword>
<feature type="transmembrane region" description="Helical" evidence="1">
    <location>
        <begin position="63"/>
        <end position="80"/>
    </location>
</feature>
<evidence type="ECO:0000313" key="2">
    <source>
        <dbReference type="EMBL" id="PWN05846.1"/>
    </source>
</evidence>
<protein>
    <submittedName>
        <fullName evidence="2">Uncharacterized protein</fullName>
    </submittedName>
</protein>
<keyword evidence="3" id="KW-1185">Reference proteome</keyword>
<dbReference type="OrthoDB" id="1525113at2"/>
<sequence>MEELNGATIYWLISIGMLVGYLTDLLMIKRGIGTIGNVVWGAVGSLIIGVICIILGLFGPLVYAALGSIAFLFLINVFSFHSDSVADASASEPY</sequence>
<name>A0A316TZY6_9BACT</name>
<evidence type="ECO:0000256" key="1">
    <source>
        <dbReference type="SAM" id="Phobius"/>
    </source>
</evidence>
<dbReference type="RefSeq" id="WP_109647289.1">
    <property type="nucleotide sequence ID" value="NZ_QGGB01000008.1"/>
</dbReference>
<feature type="transmembrane region" description="Helical" evidence="1">
    <location>
        <begin position="6"/>
        <end position="26"/>
    </location>
</feature>
<evidence type="ECO:0000313" key="3">
    <source>
        <dbReference type="Proteomes" id="UP000245533"/>
    </source>
</evidence>
<reference evidence="2 3" key="1">
    <citation type="submission" date="2018-05" db="EMBL/GenBank/DDBJ databases">
        <title>Rhodohalobacter halophilus gen. nov., sp. nov., a moderately halophilic member of the family Balneolaceae.</title>
        <authorList>
            <person name="Liu Z.-W."/>
        </authorList>
    </citation>
    <scope>NUCLEOTIDE SEQUENCE [LARGE SCALE GENOMIC DNA]</scope>
    <source>
        <strain evidence="2 3">8A47</strain>
    </source>
</reference>
<proteinExistence type="predicted"/>
<keyword evidence="1" id="KW-1133">Transmembrane helix</keyword>
<feature type="transmembrane region" description="Helical" evidence="1">
    <location>
        <begin position="38"/>
        <end position="57"/>
    </location>
</feature>